<proteinExistence type="predicted"/>
<accession>A0A0A5FYU4</accession>
<dbReference type="RefSeq" id="WP_156965268.1">
    <property type="nucleotide sequence ID" value="NZ_AVPG01000028.1"/>
</dbReference>
<dbReference type="EMBL" id="AVPG01000028">
    <property type="protein sequence ID" value="KGX84974.1"/>
    <property type="molecule type" value="Genomic_DNA"/>
</dbReference>
<reference evidence="1 2" key="1">
    <citation type="submission" date="2013-08" db="EMBL/GenBank/DDBJ databases">
        <authorList>
            <person name="Huang J."/>
            <person name="Wang G."/>
        </authorList>
    </citation>
    <scope>NUCLEOTIDE SEQUENCE [LARGE SCALE GENOMIC DNA]</scope>
    <source>
        <strain evidence="1 2">JSM 072002</strain>
    </source>
</reference>
<dbReference type="STRING" id="1385512.N784_11405"/>
<keyword evidence="2" id="KW-1185">Reference proteome</keyword>
<organism evidence="1 2">
    <name type="scientific">Pontibacillus litoralis JSM 072002</name>
    <dbReference type="NCBI Taxonomy" id="1385512"/>
    <lineage>
        <taxon>Bacteria</taxon>
        <taxon>Bacillati</taxon>
        <taxon>Bacillota</taxon>
        <taxon>Bacilli</taxon>
        <taxon>Bacillales</taxon>
        <taxon>Bacillaceae</taxon>
        <taxon>Pontibacillus</taxon>
    </lineage>
</organism>
<gene>
    <name evidence="1" type="ORF">N784_11405</name>
</gene>
<dbReference type="Proteomes" id="UP000030401">
    <property type="component" value="Unassembled WGS sequence"/>
</dbReference>
<protein>
    <submittedName>
        <fullName evidence="1">Uncharacterized protein</fullName>
    </submittedName>
</protein>
<evidence type="ECO:0000313" key="1">
    <source>
        <dbReference type="EMBL" id="KGX84974.1"/>
    </source>
</evidence>
<name>A0A0A5FYU4_9BACI</name>
<comment type="caution">
    <text evidence="1">The sequence shown here is derived from an EMBL/GenBank/DDBJ whole genome shotgun (WGS) entry which is preliminary data.</text>
</comment>
<dbReference type="AlphaFoldDB" id="A0A0A5FYU4"/>
<sequence length="55" mass="6270">MEELAATLEPRELKYEGKETKTEVKEKLLGKAEIIEKETGNIVLTQTNIKRSPIK</sequence>
<evidence type="ECO:0000313" key="2">
    <source>
        <dbReference type="Proteomes" id="UP000030401"/>
    </source>
</evidence>